<keyword evidence="1" id="KW-0472">Membrane</keyword>
<keyword evidence="1" id="KW-0812">Transmembrane</keyword>
<protein>
    <recommendedName>
        <fullName evidence="4">Spaetzle domain-containing protein</fullName>
    </recommendedName>
</protein>
<dbReference type="AlphaFoldDB" id="A0AAE0Z6V0"/>
<feature type="transmembrane region" description="Helical" evidence="1">
    <location>
        <begin position="81"/>
        <end position="104"/>
    </location>
</feature>
<organism evidence="2 3">
    <name type="scientific">Elysia crispata</name>
    <name type="common">lettuce slug</name>
    <dbReference type="NCBI Taxonomy" id="231223"/>
    <lineage>
        <taxon>Eukaryota</taxon>
        <taxon>Metazoa</taxon>
        <taxon>Spiralia</taxon>
        <taxon>Lophotrochozoa</taxon>
        <taxon>Mollusca</taxon>
        <taxon>Gastropoda</taxon>
        <taxon>Heterobranchia</taxon>
        <taxon>Euthyneura</taxon>
        <taxon>Panpulmonata</taxon>
        <taxon>Sacoglossa</taxon>
        <taxon>Placobranchoidea</taxon>
        <taxon>Plakobranchidae</taxon>
        <taxon>Elysia</taxon>
    </lineage>
</organism>
<dbReference type="Proteomes" id="UP001283361">
    <property type="component" value="Unassembled WGS sequence"/>
</dbReference>
<keyword evidence="1" id="KW-1133">Transmembrane helix</keyword>
<proteinExistence type="predicted"/>
<evidence type="ECO:0000256" key="1">
    <source>
        <dbReference type="SAM" id="Phobius"/>
    </source>
</evidence>
<name>A0AAE0Z6V0_9GAST</name>
<accession>A0AAE0Z6V0</accession>
<gene>
    <name evidence="2" type="ORF">RRG08_021162</name>
</gene>
<evidence type="ECO:0000313" key="3">
    <source>
        <dbReference type="Proteomes" id="UP001283361"/>
    </source>
</evidence>
<evidence type="ECO:0008006" key="4">
    <source>
        <dbReference type="Google" id="ProtNLM"/>
    </source>
</evidence>
<dbReference type="InterPro" id="IPR029034">
    <property type="entry name" value="Cystine-knot_cytokine"/>
</dbReference>
<comment type="caution">
    <text evidence="2">The sequence shown here is derived from an EMBL/GenBank/DDBJ whole genome shotgun (WGS) entry which is preliminary data.</text>
</comment>
<reference evidence="2" key="1">
    <citation type="journal article" date="2023" name="G3 (Bethesda)">
        <title>A reference genome for the long-term kleptoplast-retaining sea slug Elysia crispata morphotype clarki.</title>
        <authorList>
            <person name="Eastman K.E."/>
            <person name="Pendleton A.L."/>
            <person name="Shaikh M.A."/>
            <person name="Suttiyut T."/>
            <person name="Ogas R."/>
            <person name="Tomko P."/>
            <person name="Gavelis G."/>
            <person name="Widhalm J.R."/>
            <person name="Wisecaver J.H."/>
        </authorList>
    </citation>
    <scope>NUCLEOTIDE SEQUENCE</scope>
    <source>
        <strain evidence="2">ECLA1</strain>
    </source>
</reference>
<keyword evidence="3" id="KW-1185">Reference proteome</keyword>
<dbReference type="SUPFAM" id="SSF57501">
    <property type="entry name" value="Cystine-knot cytokines"/>
    <property type="match status" value="1"/>
</dbReference>
<dbReference type="EMBL" id="JAWDGP010004573">
    <property type="protein sequence ID" value="KAK3763341.1"/>
    <property type="molecule type" value="Genomic_DNA"/>
</dbReference>
<evidence type="ECO:0000313" key="2">
    <source>
        <dbReference type="EMBL" id="KAK3763341.1"/>
    </source>
</evidence>
<sequence length="277" mass="31408">MDTNYNKNSLDCIDTDGSSISLDTCETTPLSPQIMDRDCVDLSNTTRGKVHLVCDISEHSNMATTDSPRRPLKHGSWKWKISILVASIVFIVVLLITISFAMRYMQCSQEDKKKHLLQTYKSLFMTKGEMDDMMKKMTHNMMESFAPVKASHGSDRPKYKCKLVRSQEKNATDEPRVGASHSSGGPIFHGCCETRMTTEIFHFLHDKDGNRVRIVQFEHQFQVFFVETCTSTMPCSFPCACQQRERYVTALVTDSNLENPRLSKVMHPGICKCINGG</sequence>